<dbReference type="EMBL" id="QGGY01000002">
    <property type="protein sequence ID" value="PWJ77937.1"/>
    <property type="molecule type" value="Genomic_DNA"/>
</dbReference>
<dbReference type="InterPro" id="IPR036388">
    <property type="entry name" value="WH-like_DNA-bd_sf"/>
</dbReference>
<dbReference type="Pfam" id="PF03551">
    <property type="entry name" value="PadR"/>
    <property type="match status" value="1"/>
</dbReference>
<feature type="domain" description="Transcription regulator PadR N-terminal" evidence="1">
    <location>
        <begin position="22"/>
        <end position="95"/>
    </location>
</feature>
<dbReference type="SUPFAM" id="SSF46785">
    <property type="entry name" value="Winged helix' DNA-binding domain"/>
    <property type="match status" value="1"/>
</dbReference>
<sequence length="115" mass="13508">MKTGGGGLISSDVIRGYNDTIILYLLLDGPSYGYEISRRIKELSNEKYIIKETTLYSAFTRLEKNGCIASFYGSETNGKRRTYYEITQEGRKYYREKCEEWELTKEVVEKFIRRD</sequence>
<accession>A0AB73T841</accession>
<organism evidence="2 3">
    <name type="scientific">Murimonas intestini</name>
    <dbReference type="NCBI Taxonomy" id="1337051"/>
    <lineage>
        <taxon>Bacteria</taxon>
        <taxon>Bacillati</taxon>
        <taxon>Bacillota</taxon>
        <taxon>Clostridia</taxon>
        <taxon>Lachnospirales</taxon>
        <taxon>Lachnospiraceae</taxon>
        <taxon>Murimonas</taxon>
    </lineage>
</organism>
<keyword evidence="3" id="KW-1185">Reference proteome</keyword>
<reference evidence="2 3" key="1">
    <citation type="submission" date="2018-05" db="EMBL/GenBank/DDBJ databases">
        <authorList>
            <person name="Goeker M."/>
            <person name="Huntemann M."/>
            <person name="Clum A."/>
            <person name="Pillay M."/>
            <person name="Palaniappan K."/>
            <person name="Varghese N."/>
            <person name="Mikhailova N."/>
            <person name="Stamatis D."/>
            <person name="Reddy T."/>
            <person name="Daum C."/>
            <person name="Shapiro N."/>
            <person name="Ivanova N."/>
            <person name="Kyrpides N."/>
            <person name="Woyke T."/>
        </authorList>
    </citation>
    <scope>NUCLEOTIDE SEQUENCE [LARGE SCALE GENOMIC DNA]</scope>
    <source>
        <strain evidence="2 3">DSM 26524</strain>
    </source>
</reference>
<evidence type="ECO:0000313" key="3">
    <source>
        <dbReference type="Proteomes" id="UP000245412"/>
    </source>
</evidence>
<dbReference type="Gene3D" id="1.10.10.10">
    <property type="entry name" value="Winged helix-like DNA-binding domain superfamily/Winged helix DNA-binding domain"/>
    <property type="match status" value="1"/>
</dbReference>
<evidence type="ECO:0000313" key="2">
    <source>
        <dbReference type="EMBL" id="PWJ77937.1"/>
    </source>
</evidence>
<protein>
    <submittedName>
        <fullName evidence="2">PadR family transcriptional regulator PadR</fullName>
    </submittedName>
</protein>
<name>A0AB73T841_9FIRM</name>
<dbReference type="InterPro" id="IPR036390">
    <property type="entry name" value="WH_DNA-bd_sf"/>
</dbReference>
<comment type="caution">
    <text evidence="2">The sequence shown here is derived from an EMBL/GenBank/DDBJ whole genome shotgun (WGS) entry which is preliminary data.</text>
</comment>
<dbReference type="InterPro" id="IPR005149">
    <property type="entry name" value="Tscrpt_reg_PadR_N"/>
</dbReference>
<dbReference type="PANTHER" id="PTHR33169">
    <property type="entry name" value="PADR-FAMILY TRANSCRIPTIONAL REGULATOR"/>
    <property type="match status" value="1"/>
</dbReference>
<dbReference type="PANTHER" id="PTHR33169:SF14">
    <property type="entry name" value="TRANSCRIPTIONAL REGULATOR RV3488"/>
    <property type="match status" value="1"/>
</dbReference>
<dbReference type="InterPro" id="IPR052509">
    <property type="entry name" value="Metal_resp_DNA-bind_regulator"/>
</dbReference>
<dbReference type="Proteomes" id="UP000245412">
    <property type="component" value="Unassembled WGS sequence"/>
</dbReference>
<evidence type="ECO:0000259" key="1">
    <source>
        <dbReference type="Pfam" id="PF03551"/>
    </source>
</evidence>
<dbReference type="AlphaFoldDB" id="A0AB73T841"/>
<dbReference type="RefSeq" id="WP_109624890.1">
    <property type="nucleotide sequence ID" value="NZ_CABJAT010000002.1"/>
</dbReference>
<gene>
    <name evidence="2" type="ORF">C7383_10270</name>
</gene>
<proteinExistence type="predicted"/>